<keyword evidence="1" id="KW-0805">Transcription regulation</keyword>
<sequence>MDLDFLLIRKMKQGDEEAFDLFVHKYYKDILSFCNYHCFDKEYAEDLTQETFIRFFTGLAAYRHRGKVKNYLYTIANHLCIDHLKKAREIPTEDGELTEKVEMGEREKDTVLNRIALEAALGKLAEELQEVIVLY</sequence>
<feature type="domain" description="RNA polymerase sigma-70 region 2" evidence="5">
    <location>
        <begin position="23"/>
        <end position="88"/>
    </location>
</feature>
<keyword evidence="2" id="KW-0731">Sigma factor</keyword>
<dbReference type="Pfam" id="PF04542">
    <property type="entry name" value="Sigma70_r2"/>
    <property type="match status" value="1"/>
</dbReference>
<evidence type="ECO:0000256" key="2">
    <source>
        <dbReference type="ARBA" id="ARBA00023082"/>
    </source>
</evidence>
<dbReference type="GO" id="GO:0006352">
    <property type="term" value="P:DNA-templated transcription initiation"/>
    <property type="evidence" value="ECO:0007669"/>
    <property type="project" value="InterPro"/>
</dbReference>
<evidence type="ECO:0000256" key="3">
    <source>
        <dbReference type="ARBA" id="ARBA00023125"/>
    </source>
</evidence>
<dbReference type="SUPFAM" id="SSF88946">
    <property type="entry name" value="Sigma2 domain of RNA polymerase sigma factors"/>
    <property type="match status" value="1"/>
</dbReference>
<comment type="caution">
    <text evidence="6">The sequence shown here is derived from an EMBL/GenBank/DDBJ whole genome shotgun (WGS) entry which is preliminary data.</text>
</comment>
<dbReference type="InterPro" id="IPR013325">
    <property type="entry name" value="RNA_pol_sigma_r2"/>
</dbReference>
<evidence type="ECO:0000259" key="5">
    <source>
        <dbReference type="Pfam" id="PF04542"/>
    </source>
</evidence>
<dbReference type="Gene3D" id="1.10.1740.10">
    <property type="match status" value="1"/>
</dbReference>
<name>A0A9D1T5W2_9FIRM</name>
<protein>
    <submittedName>
        <fullName evidence="6">RNA polymerase sigma factor</fullName>
    </submittedName>
</protein>
<dbReference type="PANTHER" id="PTHR43133:SF8">
    <property type="entry name" value="RNA POLYMERASE SIGMA FACTOR HI_1459-RELATED"/>
    <property type="match status" value="1"/>
</dbReference>
<dbReference type="EMBL" id="DVON01000136">
    <property type="protein sequence ID" value="HIV12702.1"/>
    <property type="molecule type" value="Genomic_DNA"/>
</dbReference>
<dbReference type="NCBIfam" id="TIGR02937">
    <property type="entry name" value="sigma70-ECF"/>
    <property type="match status" value="1"/>
</dbReference>
<evidence type="ECO:0000256" key="4">
    <source>
        <dbReference type="ARBA" id="ARBA00023163"/>
    </source>
</evidence>
<dbReference type="InterPro" id="IPR007627">
    <property type="entry name" value="RNA_pol_sigma70_r2"/>
</dbReference>
<gene>
    <name evidence="6" type="ORF">IAA63_06130</name>
</gene>
<proteinExistence type="predicted"/>
<evidence type="ECO:0000256" key="1">
    <source>
        <dbReference type="ARBA" id="ARBA00023015"/>
    </source>
</evidence>
<dbReference type="InterPro" id="IPR039425">
    <property type="entry name" value="RNA_pol_sigma-70-like"/>
</dbReference>
<organism evidence="6 7">
    <name type="scientific">Candidatus Pullilachnospira stercoravium</name>
    <dbReference type="NCBI Taxonomy" id="2840913"/>
    <lineage>
        <taxon>Bacteria</taxon>
        <taxon>Bacillati</taxon>
        <taxon>Bacillota</taxon>
        <taxon>Clostridia</taxon>
        <taxon>Lachnospirales</taxon>
        <taxon>Lachnospiraceae</taxon>
        <taxon>Lachnospiraceae incertae sedis</taxon>
        <taxon>Candidatus Pullilachnospira</taxon>
    </lineage>
</organism>
<reference evidence="6" key="2">
    <citation type="journal article" date="2021" name="PeerJ">
        <title>Extensive microbial diversity within the chicken gut microbiome revealed by metagenomics and culture.</title>
        <authorList>
            <person name="Gilroy R."/>
            <person name="Ravi A."/>
            <person name="Getino M."/>
            <person name="Pursley I."/>
            <person name="Horton D.L."/>
            <person name="Alikhan N.F."/>
            <person name="Baker D."/>
            <person name="Gharbi K."/>
            <person name="Hall N."/>
            <person name="Watson M."/>
            <person name="Adriaenssens E.M."/>
            <person name="Foster-Nyarko E."/>
            <person name="Jarju S."/>
            <person name="Secka A."/>
            <person name="Antonio M."/>
            <person name="Oren A."/>
            <person name="Chaudhuri R.R."/>
            <person name="La Ragione R."/>
            <person name="Hildebrand F."/>
            <person name="Pallen M.J."/>
        </authorList>
    </citation>
    <scope>NUCLEOTIDE SEQUENCE</scope>
    <source>
        <strain evidence="6">ChiBcec2-4451</strain>
    </source>
</reference>
<evidence type="ECO:0000313" key="6">
    <source>
        <dbReference type="EMBL" id="HIV12702.1"/>
    </source>
</evidence>
<dbReference type="Proteomes" id="UP000886723">
    <property type="component" value="Unassembled WGS sequence"/>
</dbReference>
<accession>A0A9D1T5W2</accession>
<dbReference type="AlphaFoldDB" id="A0A9D1T5W2"/>
<dbReference type="InterPro" id="IPR014284">
    <property type="entry name" value="RNA_pol_sigma-70_dom"/>
</dbReference>
<reference evidence="6" key="1">
    <citation type="submission" date="2020-10" db="EMBL/GenBank/DDBJ databases">
        <authorList>
            <person name="Gilroy R."/>
        </authorList>
    </citation>
    <scope>NUCLEOTIDE SEQUENCE</scope>
    <source>
        <strain evidence="6">ChiBcec2-4451</strain>
    </source>
</reference>
<evidence type="ECO:0000313" key="7">
    <source>
        <dbReference type="Proteomes" id="UP000886723"/>
    </source>
</evidence>
<dbReference type="GO" id="GO:0016987">
    <property type="term" value="F:sigma factor activity"/>
    <property type="evidence" value="ECO:0007669"/>
    <property type="project" value="UniProtKB-KW"/>
</dbReference>
<dbReference type="GO" id="GO:0003677">
    <property type="term" value="F:DNA binding"/>
    <property type="evidence" value="ECO:0007669"/>
    <property type="project" value="UniProtKB-KW"/>
</dbReference>
<keyword evidence="3" id="KW-0238">DNA-binding</keyword>
<dbReference type="PANTHER" id="PTHR43133">
    <property type="entry name" value="RNA POLYMERASE ECF-TYPE SIGMA FACTO"/>
    <property type="match status" value="1"/>
</dbReference>
<keyword evidence="4" id="KW-0804">Transcription</keyword>